<evidence type="ECO:0000256" key="5">
    <source>
        <dbReference type="ARBA" id="ARBA00022989"/>
    </source>
</evidence>
<protein>
    <submittedName>
        <fullName evidence="8">Translocator protein, LysE family</fullName>
    </submittedName>
</protein>
<dbReference type="RefSeq" id="WP_046006011.1">
    <property type="nucleotide sequence ID" value="NZ_JXYA01000039.1"/>
</dbReference>
<dbReference type="InterPro" id="IPR001123">
    <property type="entry name" value="LeuE-type"/>
</dbReference>
<name>A0A0F4QI33_9GAMM</name>
<dbReference type="Proteomes" id="UP000033452">
    <property type="component" value="Unassembled WGS sequence"/>
</dbReference>
<sequence>MQLESWITFCSIALLATATPGPAALLVSVHSLTFGFRKSLCTVLGNVTGLFIMSGLSVLGLSTIVLHSAVAFTVIKVLGALYLIYLGVKLWRHGLGKVDVSGSASTSGNVLSLYCQGVLVALTNPKAIVFTTALFPQFIVVSEPLLAQFSVLVFSFMSLSVLCLCSYALAAQSVKNKTPKLVSGSWLGKLFGSTFIGEGCFLATTAK</sequence>
<proteinExistence type="inferred from homology"/>
<reference evidence="8 9" key="1">
    <citation type="journal article" date="2015" name="BMC Genomics">
        <title>Genome mining reveals unlocked bioactive potential of marine Gram-negative bacteria.</title>
        <authorList>
            <person name="Machado H."/>
            <person name="Sonnenschein E.C."/>
            <person name="Melchiorsen J."/>
            <person name="Gram L."/>
        </authorList>
    </citation>
    <scope>NUCLEOTIDE SEQUENCE [LARGE SCALE GENOMIC DNA]</scope>
    <source>
        <strain evidence="8 9">S2471</strain>
    </source>
</reference>
<feature type="transmembrane region" description="Helical" evidence="7">
    <location>
        <begin position="39"/>
        <end position="58"/>
    </location>
</feature>
<organism evidence="8 9">
    <name type="scientific">Pseudoalteromonas rubra</name>
    <dbReference type="NCBI Taxonomy" id="43658"/>
    <lineage>
        <taxon>Bacteria</taxon>
        <taxon>Pseudomonadati</taxon>
        <taxon>Pseudomonadota</taxon>
        <taxon>Gammaproteobacteria</taxon>
        <taxon>Alteromonadales</taxon>
        <taxon>Pseudoalteromonadaceae</taxon>
        <taxon>Pseudoalteromonas</taxon>
    </lineage>
</organism>
<feature type="transmembrane region" description="Helical" evidence="7">
    <location>
        <begin position="145"/>
        <end position="170"/>
    </location>
</feature>
<dbReference type="PATRIC" id="fig|43658.5.peg.3406"/>
<dbReference type="EMBL" id="JXYA01000039">
    <property type="protein sequence ID" value="KJZ07291.1"/>
    <property type="molecule type" value="Genomic_DNA"/>
</dbReference>
<dbReference type="PIRSF" id="PIRSF006324">
    <property type="entry name" value="LeuE"/>
    <property type="match status" value="1"/>
</dbReference>
<keyword evidence="6 7" id="KW-0472">Membrane</keyword>
<dbReference type="PANTHER" id="PTHR30086:SF14">
    <property type="entry name" value="HOMOSERINE_HOMOSERINE LACTONE EFFLUX PROTEIN"/>
    <property type="match status" value="1"/>
</dbReference>
<comment type="subcellular location">
    <subcellularLocation>
        <location evidence="1">Cell membrane</location>
        <topology evidence="1">Multi-pass membrane protein</topology>
    </subcellularLocation>
</comment>
<keyword evidence="5 7" id="KW-1133">Transmembrane helix</keyword>
<evidence type="ECO:0000256" key="2">
    <source>
        <dbReference type="ARBA" id="ARBA00007928"/>
    </source>
</evidence>
<evidence type="ECO:0000256" key="3">
    <source>
        <dbReference type="ARBA" id="ARBA00022475"/>
    </source>
</evidence>
<comment type="similarity">
    <text evidence="2">Belongs to the Rht family.</text>
</comment>
<feature type="transmembrane region" description="Helical" evidence="7">
    <location>
        <begin position="64"/>
        <end position="88"/>
    </location>
</feature>
<keyword evidence="3" id="KW-1003">Cell membrane</keyword>
<dbReference type="GO" id="GO:0005886">
    <property type="term" value="C:plasma membrane"/>
    <property type="evidence" value="ECO:0007669"/>
    <property type="project" value="UniProtKB-SubCell"/>
</dbReference>
<dbReference type="PANTHER" id="PTHR30086">
    <property type="entry name" value="ARGININE EXPORTER PROTEIN ARGO"/>
    <property type="match status" value="1"/>
</dbReference>
<gene>
    <name evidence="8" type="ORF">TW77_16130</name>
</gene>
<dbReference type="OrthoDB" id="9804822at2"/>
<evidence type="ECO:0000313" key="9">
    <source>
        <dbReference type="Proteomes" id="UP000033452"/>
    </source>
</evidence>
<comment type="caution">
    <text evidence="8">The sequence shown here is derived from an EMBL/GenBank/DDBJ whole genome shotgun (WGS) entry which is preliminary data.</text>
</comment>
<evidence type="ECO:0000256" key="4">
    <source>
        <dbReference type="ARBA" id="ARBA00022692"/>
    </source>
</evidence>
<evidence type="ECO:0000256" key="7">
    <source>
        <dbReference type="SAM" id="Phobius"/>
    </source>
</evidence>
<evidence type="ECO:0000256" key="1">
    <source>
        <dbReference type="ARBA" id="ARBA00004651"/>
    </source>
</evidence>
<keyword evidence="9" id="KW-1185">Reference proteome</keyword>
<feature type="transmembrane region" description="Helical" evidence="7">
    <location>
        <begin position="6"/>
        <end position="27"/>
    </location>
</feature>
<evidence type="ECO:0000256" key="6">
    <source>
        <dbReference type="ARBA" id="ARBA00023136"/>
    </source>
</evidence>
<dbReference type="Pfam" id="PF01810">
    <property type="entry name" value="LysE"/>
    <property type="match status" value="1"/>
</dbReference>
<accession>A0A0F4QI33</accession>
<dbReference type="AlphaFoldDB" id="A0A0F4QI33"/>
<keyword evidence="4 7" id="KW-0812">Transmembrane</keyword>
<evidence type="ECO:0000313" key="8">
    <source>
        <dbReference type="EMBL" id="KJZ07291.1"/>
    </source>
</evidence>
<feature type="transmembrane region" description="Helical" evidence="7">
    <location>
        <begin position="118"/>
        <end position="139"/>
    </location>
</feature>
<dbReference type="GO" id="GO:0042970">
    <property type="term" value="F:homoserine transmembrane transporter activity"/>
    <property type="evidence" value="ECO:0007669"/>
    <property type="project" value="TreeGrafter"/>
</dbReference>